<dbReference type="EMBL" id="JTDE01015015">
    <property type="protein sequence ID" value="KAF7233953.1"/>
    <property type="molecule type" value="Genomic_DNA"/>
</dbReference>
<name>A0A8S9YFJ7_9TREM</name>
<comment type="caution">
    <text evidence="1">The sequence shown here is derived from an EMBL/GenBank/DDBJ whole genome shotgun (WGS) entry which is preliminary data.</text>
</comment>
<evidence type="ECO:0000313" key="2">
    <source>
        <dbReference type="Proteomes" id="UP000822476"/>
    </source>
</evidence>
<proteinExistence type="predicted"/>
<evidence type="ECO:0000313" key="1">
    <source>
        <dbReference type="EMBL" id="KAF7233953.1"/>
    </source>
</evidence>
<sequence length="74" mass="8492">MSVSSEALGVQDLDAYESDLVTVRVTWDGITRKDEMYVRKNILYDSFTAINFIYSFPMGFTFTQCINVKTVYDA</sequence>
<gene>
    <name evidence="1" type="ORF">EG68_12283</name>
</gene>
<protein>
    <submittedName>
        <fullName evidence="1">Uncharacterized protein</fullName>
    </submittedName>
</protein>
<organism evidence="1 2">
    <name type="scientific">Paragonimus skrjabini miyazakii</name>
    <dbReference type="NCBI Taxonomy" id="59628"/>
    <lineage>
        <taxon>Eukaryota</taxon>
        <taxon>Metazoa</taxon>
        <taxon>Spiralia</taxon>
        <taxon>Lophotrochozoa</taxon>
        <taxon>Platyhelminthes</taxon>
        <taxon>Trematoda</taxon>
        <taxon>Digenea</taxon>
        <taxon>Plagiorchiida</taxon>
        <taxon>Troglotremata</taxon>
        <taxon>Troglotrematidae</taxon>
        <taxon>Paragonimus</taxon>
    </lineage>
</organism>
<dbReference type="Proteomes" id="UP000822476">
    <property type="component" value="Unassembled WGS sequence"/>
</dbReference>
<keyword evidence="2" id="KW-1185">Reference proteome</keyword>
<dbReference type="AlphaFoldDB" id="A0A8S9YFJ7"/>
<accession>A0A8S9YFJ7</accession>
<reference evidence="1" key="1">
    <citation type="submission" date="2019-07" db="EMBL/GenBank/DDBJ databases">
        <title>Annotation for the trematode Paragonimus miyazaki's.</title>
        <authorList>
            <person name="Choi Y.-J."/>
        </authorList>
    </citation>
    <scope>NUCLEOTIDE SEQUENCE</scope>
    <source>
        <strain evidence="1">Japan</strain>
    </source>
</reference>